<dbReference type="PROSITE" id="PS00028">
    <property type="entry name" value="ZINC_FINGER_C2H2_1"/>
    <property type="match status" value="1"/>
</dbReference>
<keyword evidence="3" id="KW-0863">Zinc-finger</keyword>
<sequence length="182" mass="20144">MGRKKKRGSRVKPFCYYCDRGFDDEKVLIQHQKAKHFKCSICCRKLDTATGLAVHLLQVHKEQLANVPNALSGRDSVDVIVHGMDGIPNEIIQEKLAKYQQRADGKANRKRERANWAQVTMAPATLEHFILLAQQGQLPQFEGVPPTPVIPGLAASREPLQGQTFSDAEPTMTELEAAGGSL</sequence>
<reference evidence="7 8" key="1">
    <citation type="journal article" date="2016" name="BMC Genomics">
        <title>Comparative genomics reveals Cyclospora cayetanensis possesses coccidia-like metabolism and invasion components but unique surface antigens.</title>
        <authorList>
            <person name="Liu S."/>
            <person name="Wang L."/>
            <person name="Zheng H."/>
            <person name="Xu Z."/>
            <person name="Roellig D.M."/>
            <person name="Li N."/>
            <person name="Frace M.A."/>
            <person name="Tang K."/>
            <person name="Arrowood M.J."/>
            <person name="Moss D.M."/>
            <person name="Zhang L."/>
            <person name="Feng Y."/>
            <person name="Xiao L."/>
        </authorList>
    </citation>
    <scope>NUCLEOTIDE SEQUENCE [LARGE SCALE GENOMIC DNA]</scope>
    <source>
        <strain evidence="7 8">CHN_HEN01</strain>
    </source>
</reference>
<evidence type="ECO:0000256" key="1">
    <source>
        <dbReference type="ARBA" id="ARBA00004123"/>
    </source>
</evidence>
<proteinExistence type="predicted"/>
<keyword evidence="4" id="KW-0862">Zinc</keyword>
<comment type="caution">
    <text evidence="7">The sequence shown here is derived from an EMBL/GenBank/DDBJ whole genome shotgun (WGS) entry which is preliminary data.</text>
</comment>
<dbReference type="PANTHER" id="PTHR23215:SF0">
    <property type="entry name" value="BUB3-INTERACTING AND GLEBS MOTIF-CONTAINING PROTEIN ZNF207"/>
    <property type="match status" value="1"/>
</dbReference>
<protein>
    <submittedName>
        <fullName evidence="7">Zinc finger (C2h2 type) domain-containing protein</fullName>
    </submittedName>
</protein>
<dbReference type="CDD" id="cd20908">
    <property type="entry name" value="SUF4-like"/>
    <property type="match status" value="1"/>
</dbReference>
<evidence type="ECO:0000256" key="2">
    <source>
        <dbReference type="ARBA" id="ARBA00022723"/>
    </source>
</evidence>
<evidence type="ECO:0000313" key="7">
    <source>
        <dbReference type="EMBL" id="OEH79377.1"/>
    </source>
</evidence>
<keyword evidence="8" id="KW-1185">Reference proteome</keyword>
<accession>A0A1D3D7E3</accession>
<comment type="subcellular location">
    <subcellularLocation>
        <location evidence="1">Nucleus</location>
    </subcellularLocation>
</comment>
<keyword evidence="2" id="KW-0479">Metal-binding</keyword>
<dbReference type="VEuPathDB" id="ToxoDB:cyc_05897"/>
<dbReference type="Gene3D" id="3.30.160.60">
    <property type="entry name" value="Classic Zinc Finger"/>
    <property type="match status" value="1"/>
</dbReference>
<keyword evidence="5" id="KW-0539">Nucleus</keyword>
<dbReference type="PANTHER" id="PTHR23215">
    <property type="entry name" value="ZINC FINGER PROTEIN 207"/>
    <property type="match status" value="1"/>
</dbReference>
<dbReference type="EMBL" id="JROU02000410">
    <property type="protein sequence ID" value="OEH79377.1"/>
    <property type="molecule type" value="Genomic_DNA"/>
</dbReference>
<dbReference type="GO" id="GO:0005634">
    <property type="term" value="C:nucleus"/>
    <property type="evidence" value="ECO:0007669"/>
    <property type="project" value="UniProtKB-SubCell"/>
</dbReference>
<dbReference type="VEuPathDB" id="ToxoDB:LOC34624513"/>
<dbReference type="SMART" id="SM00355">
    <property type="entry name" value="ZnF_C2H2"/>
    <property type="match status" value="2"/>
</dbReference>
<organism evidence="7 8">
    <name type="scientific">Cyclospora cayetanensis</name>
    <dbReference type="NCBI Taxonomy" id="88456"/>
    <lineage>
        <taxon>Eukaryota</taxon>
        <taxon>Sar</taxon>
        <taxon>Alveolata</taxon>
        <taxon>Apicomplexa</taxon>
        <taxon>Conoidasida</taxon>
        <taxon>Coccidia</taxon>
        <taxon>Eucoccidiorida</taxon>
        <taxon>Eimeriorina</taxon>
        <taxon>Eimeriidae</taxon>
        <taxon>Cyclospora</taxon>
    </lineage>
</organism>
<feature type="domain" description="C2H2-type" evidence="6">
    <location>
        <begin position="39"/>
        <end position="60"/>
    </location>
</feature>
<evidence type="ECO:0000256" key="5">
    <source>
        <dbReference type="ARBA" id="ARBA00023242"/>
    </source>
</evidence>
<dbReference type="Proteomes" id="UP000095192">
    <property type="component" value="Unassembled WGS sequence"/>
</dbReference>
<name>A0A1D3D7E3_9EIME</name>
<evidence type="ECO:0000256" key="4">
    <source>
        <dbReference type="ARBA" id="ARBA00022833"/>
    </source>
</evidence>
<evidence type="ECO:0000313" key="8">
    <source>
        <dbReference type="Proteomes" id="UP000095192"/>
    </source>
</evidence>
<dbReference type="InParanoid" id="A0A1D3D7E3"/>
<gene>
    <name evidence="7" type="ORF">cyc_05897</name>
</gene>
<dbReference type="InterPro" id="IPR013087">
    <property type="entry name" value="Znf_C2H2_type"/>
</dbReference>
<dbReference type="GO" id="GO:0008270">
    <property type="term" value="F:zinc ion binding"/>
    <property type="evidence" value="ECO:0007669"/>
    <property type="project" value="UniProtKB-KW"/>
</dbReference>
<evidence type="ECO:0000259" key="6">
    <source>
        <dbReference type="PROSITE" id="PS00028"/>
    </source>
</evidence>
<evidence type="ECO:0000256" key="3">
    <source>
        <dbReference type="ARBA" id="ARBA00022771"/>
    </source>
</evidence>
<dbReference type="AlphaFoldDB" id="A0A1D3D7E3"/>